<reference evidence="2 3" key="1">
    <citation type="journal article" date="2024" name="Science">
        <title>Giant polyketide synthase enzymes in the biosynthesis of giant marine polyether toxins.</title>
        <authorList>
            <person name="Fallon T.R."/>
            <person name="Shende V.V."/>
            <person name="Wierzbicki I.H."/>
            <person name="Pendleton A.L."/>
            <person name="Watervoot N.F."/>
            <person name="Auber R.P."/>
            <person name="Gonzalez D.J."/>
            <person name="Wisecaver J.H."/>
            <person name="Moore B.S."/>
        </authorList>
    </citation>
    <scope>NUCLEOTIDE SEQUENCE [LARGE SCALE GENOMIC DNA]</scope>
    <source>
        <strain evidence="2 3">12B1</strain>
    </source>
</reference>
<feature type="chain" id="PRO_5044296186" description="Protein RFT1 homolog" evidence="1">
    <location>
        <begin position="21"/>
        <end position="266"/>
    </location>
</feature>
<evidence type="ECO:0000313" key="3">
    <source>
        <dbReference type="Proteomes" id="UP001515480"/>
    </source>
</evidence>
<gene>
    <name evidence="2" type="ORF">AB1Y20_010912</name>
</gene>
<comment type="caution">
    <text evidence="2">The sequence shown here is derived from an EMBL/GenBank/DDBJ whole genome shotgun (WGS) entry which is preliminary data.</text>
</comment>
<protein>
    <recommendedName>
        <fullName evidence="4">Protein RFT1 homolog</fullName>
    </recommendedName>
</protein>
<keyword evidence="1" id="KW-0732">Signal</keyword>
<name>A0AB34IR23_PRYPA</name>
<proteinExistence type="predicted"/>
<accession>A0AB34IR23</accession>
<feature type="signal peptide" evidence="1">
    <location>
        <begin position="1"/>
        <end position="20"/>
    </location>
</feature>
<evidence type="ECO:0000256" key="1">
    <source>
        <dbReference type="SAM" id="SignalP"/>
    </source>
</evidence>
<dbReference type="AlphaFoldDB" id="A0AB34IR23"/>
<dbReference type="EMBL" id="JBGBPQ010000020">
    <property type="protein sequence ID" value="KAL1504510.1"/>
    <property type="molecule type" value="Genomic_DNA"/>
</dbReference>
<dbReference type="Proteomes" id="UP001515480">
    <property type="component" value="Unassembled WGS sequence"/>
</dbReference>
<evidence type="ECO:0000313" key="2">
    <source>
        <dbReference type="EMBL" id="KAL1504510.1"/>
    </source>
</evidence>
<organism evidence="2 3">
    <name type="scientific">Prymnesium parvum</name>
    <name type="common">Toxic golden alga</name>
    <dbReference type="NCBI Taxonomy" id="97485"/>
    <lineage>
        <taxon>Eukaryota</taxon>
        <taxon>Haptista</taxon>
        <taxon>Haptophyta</taxon>
        <taxon>Prymnesiophyceae</taxon>
        <taxon>Prymnesiales</taxon>
        <taxon>Prymnesiaceae</taxon>
        <taxon>Prymnesium</taxon>
    </lineage>
</organism>
<sequence length="266" mass="27977">MSHRPALLLLCLSFLLTAAARPLPQLHSAPPLPTRLIARSATLMSAAAAPPPSSKFAFVRLLLSVAPHGAAAVLAGFELCEDVSELGHSHGMLLLLVSRLCREVNVLQESLREMGEDAEESSNSSRLLMAIRSLAALPGKLLRPLASHRAAAALAVAAVFAAAVEVWQDIAPGGHHGALLLALNELLEISETIAGNLMHSPFLVGVLENHWLRLGVLAGAAVLALIETGASVASRRIGAHHGVALLSLIKVAGLLQRNLVPKHKRE</sequence>
<evidence type="ECO:0008006" key="4">
    <source>
        <dbReference type="Google" id="ProtNLM"/>
    </source>
</evidence>
<keyword evidence="3" id="KW-1185">Reference proteome</keyword>